<proteinExistence type="predicted"/>
<organism evidence="3 4">
    <name type="scientific">Littorina saxatilis</name>
    <dbReference type="NCBI Taxonomy" id="31220"/>
    <lineage>
        <taxon>Eukaryota</taxon>
        <taxon>Metazoa</taxon>
        <taxon>Spiralia</taxon>
        <taxon>Lophotrochozoa</taxon>
        <taxon>Mollusca</taxon>
        <taxon>Gastropoda</taxon>
        <taxon>Caenogastropoda</taxon>
        <taxon>Littorinimorpha</taxon>
        <taxon>Littorinoidea</taxon>
        <taxon>Littorinidae</taxon>
        <taxon>Littorina</taxon>
    </lineage>
</organism>
<feature type="domain" description="Endonuclease/exonuclease/phosphatase" evidence="2">
    <location>
        <begin position="34"/>
        <end position="382"/>
    </location>
</feature>
<dbReference type="Pfam" id="PF03372">
    <property type="entry name" value="Exo_endo_phos"/>
    <property type="match status" value="1"/>
</dbReference>
<sequence>MRTVWLTPLVAVLAMALVTGVTCNCPNKAATLLTYNAGLTPAVYGYDERRSPVVTAIKKKGADVDFMCLQEFWYEEDVKNVVESLESEFPYHYSAIHSDVGQLRSDRKKQFFGTVADLVLPGRNTVPCNVWSITKLSACLTVNCLLTNDHRECMTTNCQNSLYSLSPECRSCVTASSSGMTKIWSRCTTATQKYNRMNRPGLVVLSKQPLSSVEYVNFLEGKKVLLERGYIRAQVGNNPSYVCTHLTSVFPTYYEGRLPQFSSYKEQQAAEIAKLNDKFSGTPHVLLGDLNTGPARNSAGATVLGGKVPAHYDTLVGLGYQNPYLLNNGKCTFCASENRVLQVENKIHPDYAIDHVLTNGVDSDTSSAKRVLDAAGALLSDHFGMQVDVCLP</sequence>
<keyword evidence="4" id="KW-1185">Reference proteome</keyword>
<evidence type="ECO:0000259" key="2">
    <source>
        <dbReference type="Pfam" id="PF03372"/>
    </source>
</evidence>
<dbReference type="SUPFAM" id="SSF56219">
    <property type="entry name" value="DNase I-like"/>
    <property type="match status" value="1"/>
</dbReference>
<dbReference type="GO" id="GO:0003824">
    <property type="term" value="F:catalytic activity"/>
    <property type="evidence" value="ECO:0007669"/>
    <property type="project" value="InterPro"/>
</dbReference>
<feature type="chain" id="PRO_5042967391" description="Endonuclease/exonuclease/phosphatase domain-containing protein" evidence="1">
    <location>
        <begin position="24"/>
        <end position="392"/>
    </location>
</feature>
<dbReference type="AlphaFoldDB" id="A0AAN9AUP2"/>
<gene>
    <name evidence="3" type="ORF">V1264_007352</name>
</gene>
<dbReference type="InterPro" id="IPR005135">
    <property type="entry name" value="Endo/exonuclease/phosphatase"/>
</dbReference>
<dbReference type="Gene3D" id="3.60.10.10">
    <property type="entry name" value="Endonuclease/exonuclease/phosphatase"/>
    <property type="match status" value="2"/>
</dbReference>
<evidence type="ECO:0000313" key="4">
    <source>
        <dbReference type="Proteomes" id="UP001374579"/>
    </source>
</evidence>
<dbReference type="EMBL" id="JBAMIC010000019">
    <property type="protein sequence ID" value="KAK7093645.1"/>
    <property type="molecule type" value="Genomic_DNA"/>
</dbReference>
<dbReference type="Proteomes" id="UP001374579">
    <property type="component" value="Unassembled WGS sequence"/>
</dbReference>
<feature type="signal peptide" evidence="1">
    <location>
        <begin position="1"/>
        <end position="23"/>
    </location>
</feature>
<comment type="caution">
    <text evidence="3">The sequence shown here is derived from an EMBL/GenBank/DDBJ whole genome shotgun (WGS) entry which is preliminary data.</text>
</comment>
<accession>A0AAN9AUP2</accession>
<evidence type="ECO:0000256" key="1">
    <source>
        <dbReference type="SAM" id="SignalP"/>
    </source>
</evidence>
<keyword evidence="1" id="KW-0732">Signal</keyword>
<name>A0AAN9AUP2_9CAEN</name>
<dbReference type="InterPro" id="IPR036691">
    <property type="entry name" value="Endo/exonu/phosph_ase_sf"/>
</dbReference>
<protein>
    <recommendedName>
        <fullName evidence="2">Endonuclease/exonuclease/phosphatase domain-containing protein</fullName>
    </recommendedName>
</protein>
<reference evidence="3 4" key="1">
    <citation type="submission" date="2024-02" db="EMBL/GenBank/DDBJ databases">
        <title>Chromosome-scale genome assembly of the rough periwinkle Littorina saxatilis.</title>
        <authorList>
            <person name="De Jode A."/>
            <person name="Faria R."/>
            <person name="Formenti G."/>
            <person name="Sims Y."/>
            <person name="Smith T.P."/>
            <person name="Tracey A."/>
            <person name="Wood J.M.D."/>
            <person name="Zagrodzka Z.B."/>
            <person name="Johannesson K."/>
            <person name="Butlin R.K."/>
            <person name="Leder E.H."/>
        </authorList>
    </citation>
    <scope>NUCLEOTIDE SEQUENCE [LARGE SCALE GENOMIC DNA]</scope>
    <source>
        <strain evidence="3">Snail1</strain>
        <tissue evidence="3">Muscle</tissue>
    </source>
</reference>
<evidence type="ECO:0000313" key="3">
    <source>
        <dbReference type="EMBL" id="KAK7093645.1"/>
    </source>
</evidence>